<comment type="caution">
    <text evidence="1">The sequence shown here is derived from an EMBL/GenBank/DDBJ whole genome shotgun (WGS) entry which is preliminary data.</text>
</comment>
<dbReference type="GeneID" id="62164657"/>
<dbReference type="EMBL" id="JAATWM020000030">
    <property type="protein sequence ID" value="KAF9873758.1"/>
    <property type="molecule type" value="Genomic_DNA"/>
</dbReference>
<accession>A0A9P6HY87</accession>
<gene>
    <name evidence="1" type="ORF">CkaCkLH20_08868</name>
</gene>
<name>A0A9P6HY87_9PEZI</name>
<dbReference type="Proteomes" id="UP000781932">
    <property type="component" value="Unassembled WGS sequence"/>
</dbReference>
<evidence type="ECO:0000313" key="2">
    <source>
        <dbReference type="Proteomes" id="UP000781932"/>
    </source>
</evidence>
<proteinExistence type="predicted"/>
<dbReference type="AlphaFoldDB" id="A0A9P6HY87"/>
<keyword evidence="2" id="KW-1185">Reference proteome</keyword>
<dbReference type="RefSeq" id="XP_038743219.1">
    <property type="nucleotide sequence ID" value="XM_038891583.1"/>
</dbReference>
<reference evidence="1" key="2">
    <citation type="submission" date="2020-11" db="EMBL/GenBank/DDBJ databases">
        <title>Whole genome sequencing of Colletotrichum sp.</title>
        <authorList>
            <person name="Li H."/>
        </authorList>
    </citation>
    <scope>NUCLEOTIDE SEQUENCE</scope>
    <source>
        <strain evidence="1">CkLH20</strain>
    </source>
</reference>
<sequence>MAGSRSILDLVVIGKALDDASCSSEFKVGIACQLDSPGTIFAPKVSDLNAHMDYGAGARGSEYPHKSIITQRTLKLCPIHVVRILSSTEGCKMTASYLTIVRLTAGGSDNEPFKGNVPGGGGFRS</sequence>
<organism evidence="1 2">
    <name type="scientific">Colletotrichum karsti</name>
    <dbReference type="NCBI Taxonomy" id="1095194"/>
    <lineage>
        <taxon>Eukaryota</taxon>
        <taxon>Fungi</taxon>
        <taxon>Dikarya</taxon>
        <taxon>Ascomycota</taxon>
        <taxon>Pezizomycotina</taxon>
        <taxon>Sordariomycetes</taxon>
        <taxon>Hypocreomycetidae</taxon>
        <taxon>Glomerellales</taxon>
        <taxon>Glomerellaceae</taxon>
        <taxon>Colletotrichum</taxon>
        <taxon>Colletotrichum boninense species complex</taxon>
    </lineage>
</organism>
<evidence type="ECO:0000313" key="1">
    <source>
        <dbReference type="EMBL" id="KAF9873758.1"/>
    </source>
</evidence>
<protein>
    <submittedName>
        <fullName evidence="1">Uncharacterized protein</fullName>
    </submittedName>
</protein>
<reference evidence="1" key="1">
    <citation type="submission" date="2020-03" db="EMBL/GenBank/DDBJ databases">
        <authorList>
            <person name="He L."/>
        </authorList>
    </citation>
    <scope>NUCLEOTIDE SEQUENCE</scope>
    <source>
        <strain evidence="1">CkLH20</strain>
    </source>
</reference>